<reference evidence="3 4" key="1">
    <citation type="submission" date="2017-07" db="EMBL/GenBank/DDBJ databases">
        <title>Leptospira spp. isolated from tropical soils.</title>
        <authorList>
            <person name="Thibeaux R."/>
            <person name="Iraola G."/>
            <person name="Ferres I."/>
            <person name="Bierque E."/>
            <person name="Girault D."/>
            <person name="Soupe-Gilbert M.-E."/>
            <person name="Picardeau M."/>
            <person name="Goarant C."/>
        </authorList>
    </citation>
    <scope>NUCLEOTIDE SEQUENCE [LARGE SCALE GENOMIC DNA]</scope>
    <source>
        <strain evidence="3 4">FH2-C-A2</strain>
    </source>
</reference>
<name>A0A2M9Z917_9LEPT</name>
<evidence type="ECO:0000256" key="1">
    <source>
        <dbReference type="ARBA" id="ARBA00022737"/>
    </source>
</evidence>
<protein>
    <recommendedName>
        <fullName evidence="2">Teneurin-like YD-shell domain-containing protein</fullName>
    </recommendedName>
</protein>
<proteinExistence type="predicted"/>
<dbReference type="PANTHER" id="PTHR32305">
    <property type="match status" value="1"/>
</dbReference>
<sequence>MERGGAFPLLNILPKCDCRKILVRRRGFRVRKKAVVPSGAGSKSQEILYPSKFYGLEYLEEENVLRSINNVYLNGVRIAALNEEGTTAYFLTDQVDSVAHILDEGGHTLSRMQYEPYGETLVQRGTQDFAPKYNSQELDRETSFYFYNARYYDPQIARFTSADTIIDGARSTQGWNRFSYVAGNPIRFKDPTGHFVRGSFDKTNGTLKIVDIDHYKEGLPVKEVSASEYVFGGIRDKKGNLTHNQVLVMKKVFSGGFSDANGNISRDSKNDPEQKPIPNGVYDLVEYETNKNTKWYKLDPADSYRYDDYHQGHLNSNGETRSGYRFHLGSLSHGCITVCDPLKERRGEWEVVNKILNNTSKVKVPKREGRKKYVPFLSRDWYGTIEVVGEDNIQEVKEE</sequence>
<dbReference type="NCBIfam" id="TIGR03696">
    <property type="entry name" value="Rhs_assc_core"/>
    <property type="match status" value="1"/>
</dbReference>
<comment type="caution">
    <text evidence="3">The sequence shown here is derived from an EMBL/GenBank/DDBJ whole genome shotgun (WGS) entry which is preliminary data.</text>
</comment>
<gene>
    <name evidence="3" type="ORF">CH371_15575</name>
</gene>
<dbReference type="AlphaFoldDB" id="A0A2M9Z917"/>
<dbReference type="InterPro" id="IPR022385">
    <property type="entry name" value="Rhs_assc_core"/>
</dbReference>
<keyword evidence="1" id="KW-0677">Repeat</keyword>
<dbReference type="PANTHER" id="PTHR32305:SF15">
    <property type="entry name" value="PROTEIN RHSA-RELATED"/>
    <property type="match status" value="1"/>
</dbReference>
<evidence type="ECO:0000259" key="2">
    <source>
        <dbReference type="Pfam" id="PF25023"/>
    </source>
</evidence>
<dbReference type="Proteomes" id="UP000231912">
    <property type="component" value="Unassembled WGS sequence"/>
</dbReference>
<evidence type="ECO:0000313" key="3">
    <source>
        <dbReference type="EMBL" id="PJZ64920.1"/>
    </source>
</evidence>
<feature type="domain" description="Teneurin-like YD-shell" evidence="2">
    <location>
        <begin position="80"/>
        <end position="164"/>
    </location>
</feature>
<dbReference type="Gene3D" id="2.180.10.10">
    <property type="entry name" value="RHS repeat-associated core"/>
    <property type="match status" value="1"/>
</dbReference>
<dbReference type="InterPro" id="IPR050708">
    <property type="entry name" value="T6SS_VgrG/RHS"/>
</dbReference>
<accession>A0A2M9Z917</accession>
<evidence type="ECO:0000313" key="4">
    <source>
        <dbReference type="Proteomes" id="UP000231912"/>
    </source>
</evidence>
<dbReference type="EMBL" id="NPDT01000007">
    <property type="protein sequence ID" value="PJZ64920.1"/>
    <property type="molecule type" value="Genomic_DNA"/>
</dbReference>
<dbReference type="Pfam" id="PF25023">
    <property type="entry name" value="TEN_YD-shell"/>
    <property type="match status" value="1"/>
</dbReference>
<organism evidence="3 4">
    <name type="scientific">Leptospira wolffii</name>
    <dbReference type="NCBI Taxonomy" id="409998"/>
    <lineage>
        <taxon>Bacteria</taxon>
        <taxon>Pseudomonadati</taxon>
        <taxon>Spirochaetota</taxon>
        <taxon>Spirochaetia</taxon>
        <taxon>Leptospirales</taxon>
        <taxon>Leptospiraceae</taxon>
        <taxon>Leptospira</taxon>
    </lineage>
</organism>
<dbReference type="InterPro" id="IPR056823">
    <property type="entry name" value="TEN-like_YD-shell"/>
</dbReference>